<dbReference type="AlphaFoldDB" id="A0A0J9QWD8"/>
<dbReference type="Bgee" id="FBgn0194750">
    <property type="expression patterns" value="Expressed in male reproductive system and 3 other cell types or tissues"/>
</dbReference>
<keyword evidence="2" id="KW-0732">Signal</keyword>
<accession>A0A0J9QWD8</accession>
<dbReference type="OrthoDB" id="16520at2759"/>
<reference evidence="3" key="1">
    <citation type="journal article" date="2013" name="Genome Res.">
        <title>A second-generation assembly of the Drosophila simulans genome provides new insights into patterns of lineage-specific divergence.</title>
        <authorList>
            <person name="Hu T.T."/>
            <person name="Eisen M.B."/>
            <person name="Thornton K.R."/>
            <person name="Andolfatto P."/>
        </authorList>
    </citation>
    <scope>NUCLEOTIDE SEQUENCE [LARGE SCALE GENOMIC DNA]</scope>
    <source>
        <strain evidence="3">W501</strain>
    </source>
</reference>
<reference evidence="3" key="2">
    <citation type="submission" date="2014-06" db="EMBL/GenBank/DDBJ databases">
        <authorList>
            <person name="Hu T."/>
            <person name="Eisen M.B."/>
            <person name="Thornton K.R."/>
            <person name="Andolfatto P."/>
        </authorList>
    </citation>
    <scope>NUCLEOTIDE SEQUENCE</scope>
    <source>
        <strain evidence="3">W501</strain>
    </source>
</reference>
<feature type="compositionally biased region" description="Polar residues" evidence="1">
    <location>
        <begin position="64"/>
        <end position="79"/>
    </location>
</feature>
<reference evidence="3" key="3">
    <citation type="submission" date="2015-04" db="EMBL/GenBank/DDBJ databases">
        <authorList>
            <consortium name="FlyBase"/>
        </authorList>
    </citation>
    <scope>NUCLEOTIDE SEQUENCE</scope>
    <source>
        <strain evidence="3">W501</strain>
    </source>
</reference>
<name>A0A0J9QWD8_DROSI</name>
<dbReference type="Proteomes" id="UP000035880">
    <property type="component" value="Chromosome 2L"/>
</dbReference>
<proteinExistence type="predicted"/>
<feature type="signal peptide" evidence="2">
    <location>
        <begin position="1"/>
        <end position="25"/>
    </location>
</feature>
<gene>
    <name evidence="3" type="primary">Dsim\GD23364</name>
    <name evidence="3" type="ORF">Dsimw501_GD23364</name>
</gene>
<evidence type="ECO:0000256" key="2">
    <source>
        <dbReference type="SAM" id="SignalP"/>
    </source>
</evidence>
<protein>
    <submittedName>
        <fullName evidence="3">Uncharacterized protein, isoform B</fullName>
    </submittedName>
</protein>
<evidence type="ECO:0000256" key="1">
    <source>
        <dbReference type="SAM" id="MobiDB-lite"/>
    </source>
</evidence>
<dbReference type="EMBL" id="CM002910">
    <property type="protein sequence ID" value="KMY88376.1"/>
    <property type="molecule type" value="Genomic_DNA"/>
</dbReference>
<evidence type="ECO:0000313" key="3">
    <source>
        <dbReference type="EMBL" id="KMY88376.1"/>
    </source>
</evidence>
<feature type="region of interest" description="Disordered" evidence="1">
    <location>
        <begin position="64"/>
        <end position="85"/>
    </location>
</feature>
<sequence>MAINPLLIAALGLFITVCPRPSTAAAVIGRVEDAEGNKTAWELTEALYGTSGLRSFNGTWITGSSSTTLPATDPSTNSMRPPKQM</sequence>
<feature type="chain" id="PRO_5005320855" evidence="2">
    <location>
        <begin position="26"/>
        <end position="85"/>
    </location>
</feature>
<organism evidence="3">
    <name type="scientific">Drosophila simulans</name>
    <name type="common">Fruit fly</name>
    <dbReference type="NCBI Taxonomy" id="7240"/>
    <lineage>
        <taxon>Eukaryota</taxon>
        <taxon>Metazoa</taxon>
        <taxon>Ecdysozoa</taxon>
        <taxon>Arthropoda</taxon>
        <taxon>Hexapoda</taxon>
        <taxon>Insecta</taxon>
        <taxon>Pterygota</taxon>
        <taxon>Neoptera</taxon>
        <taxon>Endopterygota</taxon>
        <taxon>Diptera</taxon>
        <taxon>Brachycera</taxon>
        <taxon>Muscomorpha</taxon>
        <taxon>Ephydroidea</taxon>
        <taxon>Drosophilidae</taxon>
        <taxon>Drosophila</taxon>
        <taxon>Sophophora</taxon>
    </lineage>
</organism>